<proteinExistence type="predicted"/>
<keyword evidence="5" id="KW-1185">Reference proteome</keyword>
<evidence type="ECO:0000256" key="2">
    <source>
        <dbReference type="SAM" id="Phobius"/>
    </source>
</evidence>
<feature type="signal peptide" evidence="3">
    <location>
        <begin position="1"/>
        <end position="26"/>
    </location>
</feature>
<feature type="chain" id="PRO_5017309442" evidence="3">
    <location>
        <begin position="27"/>
        <end position="155"/>
    </location>
</feature>
<evidence type="ECO:0000256" key="3">
    <source>
        <dbReference type="SAM" id="SignalP"/>
    </source>
</evidence>
<gene>
    <name evidence="4" type="ORF">C1645_803876</name>
</gene>
<evidence type="ECO:0000313" key="5">
    <source>
        <dbReference type="Proteomes" id="UP000265703"/>
    </source>
</evidence>
<keyword evidence="2" id="KW-0812">Transmembrane</keyword>
<organism evidence="4 5">
    <name type="scientific">Glomus cerebriforme</name>
    <dbReference type="NCBI Taxonomy" id="658196"/>
    <lineage>
        <taxon>Eukaryota</taxon>
        <taxon>Fungi</taxon>
        <taxon>Fungi incertae sedis</taxon>
        <taxon>Mucoromycota</taxon>
        <taxon>Glomeromycotina</taxon>
        <taxon>Glomeromycetes</taxon>
        <taxon>Glomerales</taxon>
        <taxon>Glomeraceae</taxon>
        <taxon>Glomus</taxon>
    </lineage>
</organism>
<evidence type="ECO:0000256" key="1">
    <source>
        <dbReference type="SAM" id="MobiDB-lite"/>
    </source>
</evidence>
<keyword evidence="2" id="KW-0472">Membrane</keyword>
<comment type="caution">
    <text evidence="4">The sequence shown here is derived from an EMBL/GenBank/DDBJ whole genome shotgun (WGS) entry which is preliminary data.</text>
</comment>
<dbReference type="EMBL" id="QKYT01000097">
    <property type="protein sequence ID" value="RIA93774.1"/>
    <property type="molecule type" value="Genomic_DNA"/>
</dbReference>
<feature type="region of interest" description="Disordered" evidence="1">
    <location>
        <begin position="96"/>
        <end position="127"/>
    </location>
</feature>
<dbReference type="OrthoDB" id="407355at2759"/>
<accession>A0A397TFX4</accession>
<name>A0A397TFX4_9GLOM</name>
<evidence type="ECO:0000313" key="4">
    <source>
        <dbReference type="EMBL" id="RIA93774.1"/>
    </source>
</evidence>
<dbReference type="Proteomes" id="UP000265703">
    <property type="component" value="Unassembled WGS sequence"/>
</dbReference>
<dbReference type="AlphaFoldDB" id="A0A397TFX4"/>
<protein>
    <submittedName>
        <fullName evidence="4">Uncharacterized protein</fullName>
    </submittedName>
</protein>
<keyword evidence="3" id="KW-0732">Signal</keyword>
<keyword evidence="2" id="KW-1133">Transmembrane helix</keyword>
<reference evidence="4 5" key="1">
    <citation type="submission" date="2018-06" db="EMBL/GenBank/DDBJ databases">
        <title>Comparative genomics reveals the genomic features of Rhizophagus irregularis, R. cerebriforme, R. diaphanum and Gigaspora rosea, and their symbiotic lifestyle signature.</title>
        <authorList>
            <person name="Morin E."/>
            <person name="San Clemente H."/>
            <person name="Chen E.C.H."/>
            <person name="De La Providencia I."/>
            <person name="Hainaut M."/>
            <person name="Kuo A."/>
            <person name="Kohler A."/>
            <person name="Murat C."/>
            <person name="Tang N."/>
            <person name="Roy S."/>
            <person name="Loubradou J."/>
            <person name="Henrissat B."/>
            <person name="Grigoriev I.V."/>
            <person name="Corradi N."/>
            <person name="Roux C."/>
            <person name="Martin F.M."/>
        </authorList>
    </citation>
    <scope>NUCLEOTIDE SEQUENCE [LARGE SCALE GENOMIC DNA]</scope>
    <source>
        <strain evidence="4 5">DAOM 227022</strain>
    </source>
</reference>
<feature type="transmembrane region" description="Helical" evidence="2">
    <location>
        <begin position="134"/>
        <end position="154"/>
    </location>
</feature>
<sequence length="155" mass="16258">MYTDKLFLAISILLLALTITTLNVEAQLPGNFSIWVQNTTATSGFASLEHDAFNKSSSMTPVAMDIVLKAKFHPESVGVCTGDKQPYVENVQLPRSNIQGDNTTTGAGAGAGTGTTTAGSPPKKNGTSSIEKNVLLSIVCGLIIMIFGFVGTVYV</sequence>